<evidence type="ECO:0000313" key="5">
    <source>
        <dbReference type="EMBL" id="RCV61019.1"/>
    </source>
</evidence>
<sequence length="148" mass="16174">MDRDGEAAFAEFAAAWSDLVGAVVRAKARGAHNGEHGLTMGQALVMHAISGLERPTVGAVAHALHIASPSATRMLQQLERKGVVARRRCAEDERTILVSVTPHGEELLAEWRARMAERQRQLFDRIAPEQRPVLVALLHDMGAVIDDL</sequence>
<evidence type="ECO:0000259" key="4">
    <source>
        <dbReference type="PROSITE" id="PS50995"/>
    </source>
</evidence>
<evidence type="ECO:0000256" key="2">
    <source>
        <dbReference type="ARBA" id="ARBA00023125"/>
    </source>
</evidence>
<keyword evidence="6" id="KW-1185">Reference proteome</keyword>
<dbReference type="AlphaFoldDB" id="A0A368T9A3"/>
<dbReference type="InterPro" id="IPR036390">
    <property type="entry name" value="WH_DNA-bd_sf"/>
</dbReference>
<evidence type="ECO:0000256" key="1">
    <source>
        <dbReference type="ARBA" id="ARBA00023015"/>
    </source>
</evidence>
<keyword evidence="1" id="KW-0805">Transcription regulation</keyword>
<dbReference type="InterPro" id="IPR055166">
    <property type="entry name" value="Transc_reg_Sar_Rot_HTH"/>
</dbReference>
<dbReference type="InterPro" id="IPR036388">
    <property type="entry name" value="WH-like_DNA-bd_sf"/>
</dbReference>
<reference evidence="5 6" key="1">
    <citation type="submission" date="2018-04" db="EMBL/GenBank/DDBJ databases">
        <title>Novel actinobacteria from marine sediment.</title>
        <authorList>
            <person name="Ng Z.Y."/>
            <person name="Tan G.Y.A."/>
        </authorList>
    </citation>
    <scope>NUCLEOTIDE SEQUENCE [LARGE SCALE GENOMIC DNA]</scope>
    <source>
        <strain evidence="5 6">TPS81</strain>
    </source>
</reference>
<proteinExistence type="predicted"/>
<gene>
    <name evidence="5" type="ORF">DEF24_05215</name>
</gene>
<dbReference type="GO" id="GO:0003700">
    <property type="term" value="F:DNA-binding transcription factor activity"/>
    <property type="evidence" value="ECO:0007669"/>
    <property type="project" value="InterPro"/>
</dbReference>
<dbReference type="PRINTS" id="PR00598">
    <property type="entry name" value="HTHMARR"/>
</dbReference>
<dbReference type="GO" id="GO:0006950">
    <property type="term" value="P:response to stress"/>
    <property type="evidence" value="ECO:0007669"/>
    <property type="project" value="TreeGrafter"/>
</dbReference>
<dbReference type="Gene3D" id="1.10.10.10">
    <property type="entry name" value="Winged helix-like DNA-binding domain superfamily/Winged helix DNA-binding domain"/>
    <property type="match status" value="1"/>
</dbReference>
<feature type="domain" description="HTH marR-type" evidence="4">
    <location>
        <begin position="1"/>
        <end position="143"/>
    </location>
</feature>
<evidence type="ECO:0000256" key="3">
    <source>
        <dbReference type="ARBA" id="ARBA00023163"/>
    </source>
</evidence>
<comment type="caution">
    <text evidence="5">The sequence shown here is derived from an EMBL/GenBank/DDBJ whole genome shotgun (WGS) entry which is preliminary data.</text>
</comment>
<evidence type="ECO:0000313" key="6">
    <source>
        <dbReference type="Proteomes" id="UP000253318"/>
    </source>
</evidence>
<organism evidence="5 6">
    <name type="scientific">Marinitenerispora sediminis</name>
    <dbReference type="NCBI Taxonomy" id="1931232"/>
    <lineage>
        <taxon>Bacteria</taxon>
        <taxon>Bacillati</taxon>
        <taxon>Actinomycetota</taxon>
        <taxon>Actinomycetes</taxon>
        <taxon>Streptosporangiales</taxon>
        <taxon>Nocardiopsidaceae</taxon>
        <taxon>Marinitenerispora</taxon>
    </lineage>
</organism>
<dbReference type="PROSITE" id="PS50995">
    <property type="entry name" value="HTH_MARR_2"/>
    <property type="match status" value="1"/>
</dbReference>
<dbReference type="EMBL" id="QEIN01000026">
    <property type="protein sequence ID" value="RCV61019.1"/>
    <property type="molecule type" value="Genomic_DNA"/>
</dbReference>
<dbReference type="OrthoDB" id="9806864at2"/>
<dbReference type="PANTHER" id="PTHR33164:SF43">
    <property type="entry name" value="HTH-TYPE TRANSCRIPTIONAL REPRESSOR YETL"/>
    <property type="match status" value="1"/>
</dbReference>
<dbReference type="RefSeq" id="WP_114396788.1">
    <property type="nucleotide sequence ID" value="NZ_QEIM01000018.1"/>
</dbReference>
<dbReference type="Proteomes" id="UP000253318">
    <property type="component" value="Unassembled WGS sequence"/>
</dbReference>
<protein>
    <submittedName>
        <fullName evidence="5">MarR family transcriptional regulator</fullName>
    </submittedName>
</protein>
<keyword evidence="3" id="KW-0804">Transcription</keyword>
<dbReference type="InterPro" id="IPR000835">
    <property type="entry name" value="HTH_MarR-typ"/>
</dbReference>
<accession>A0A368T9A3</accession>
<name>A0A368T9A3_9ACTN</name>
<dbReference type="Pfam" id="PF22381">
    <property type="entry name" value="Staph_reg_Sar_Rot"/>
    <property type="match status" value="1"/>
</dbReference>
<dbReference type="PANTHER" id="PTHR33164">
    <property type="entry name" value="TRANSCRIPTIONAL REGULATOR, MARR FAMILY"/>
    <property type="match status" value="1"/>
</dbReference>
<dbReference type="InterPro" id="IPR039422">
    <property type="entry name" value="MarR/SlyA-like"/>
</dbReference>
<dbReference type="GO" id="GO:0003677">
    <property type="term" value="F:DNA binding"/>
    <property type="evidence" value="ECO:0007669"/>
    <property type="project" value="UniProtKB-KW"/>
</dbReference>
<keyword evidence="2" id="KW-0238">DNA-binding</keyword>
<dbReference type="SUPFAM" id="SSF46785">
    <property type="entry name" value="Winged helix' DNA-binding domain"/>
    <property type="match status" value="1"/>
</dbReference>
<dbReference type="SMART" id="SM00347">
    <property type="entry name" value="HTH_MARR"/>
    <property type="match status" value="1"/>
</dbReference>